<dbReference type="InterPro" id="IPR036265">
    <property type="entry name" value="HIT-like_sf"/>
</dbReference>
<protein>
    <submittedName>
        <fullName evidence="1">Uncharacterized protein</fullName>
    </submittedName>
</protein>
<organism evidence="1 2">
    <name type="scientific">Effrenium voratum</name>
    <dbReference type="NCBI Taxonomy" id="2562239"/>
    <lineage>
        <taxon>Eukaryota</taxon>
        <taxon>Sar</taxon>
        <taxon>Alveolata</taxon>
        <taxon>Dinophyceae</taxon>
        <taxon>Suessiales</taxon>
        <taxon>Symbiodiniaceae</taxon>
        <taxon>Effrenium</taxon>
    </lineage>
</organism>
<accession>A0AA36I3Z2</accession>
<dbReference type="Pfam" id="PF11969">
    <property type="entry name" value="DcpS_C"/>
    <property type="match status" value="1"/>
</dbReference>
<gene>
    <name evidence="1" type="ORF">EVOR1521_LOCUS8523</name>
</gene>
<sequence>MRHMTFCCANQRHGAPARLTLRFCQHLQVRWHLHSAGLQKFFANKTHKKYCGCGKPSALLLDRCSFCGEQLGDEHIAPLKRDPLHQALLASGDFQELHRSFHLLVLEHRFPVGKRHLLVLPKGTFYDLRQLRKRDAPLLEKMYQKALGETGVCEVPRSLVKATQCCWLPSWSLPEGLECLQQAEPSPVACGFSYPADYNHLYLHLVEPPFKRLELFQRHVFYPLPEVQMELRRKGIVRPHPILDDGEEAQNKWIMSMQSWAQMHPAE</sequence>
<name>A0AA36I3Z2_9DINO</name>
<evidence type="ECO:0000313" key="1">
    <source>
        <dbReference type="EMBL" id="CAJ1380623.1"/>
    </source>
</evidence>
<evidence type="ECO:0000313" key="2">
    <source>
        <dbReference type="Proteomes" id="UP001178507"/>
    </source>
</evidence>
<dbReference type="AlphaFoldDB" id="A0AA36I3Z2"/>
<dbReference type="Proteomes" id="UP001178507">
    <property type="component" value="Unassembled WGS sequence"/>
</dbReference>
<dbReference type="SUPFAM" id="SSF54197">
    <property type="entry name" value="HIT-like"/>
    <property type="match status" value="1"/>
</dbReference>
<reference evidence="1" key="1">
    <citation type="submission" date="2023-08" db="EMBL/GenBank/DDBJ databases">
        <authorList>
            <person name="Chen Y."/>
            <person name="Shah S."/>
            <person name="Dougan E. K."/>
            <person name="Thang M."/>
            <person name="Chan C."/>
        </authorList>
    </citation>
    <scope>NUCLEOTIDE SEQUENCE</scope>
</reference>
<proteinExistence type="predicted"/>
<dbReference type="Gene3D" id="3.30.428.10">
    <property type="entry name" value="HIT-like"/>
    <property type="match status" value="1"/>
</dbReference>
<comment type="caution">
    <text evidence="1">The sequence shown here is derived from an EMBL/GenBank/DDBJ whole genome shotgun (WGS) entry which is preliminary data.</text>
</comment>
<keyword evidence="2" id="KW-1185">Reference proteome</keyword>
<dbReference type="EMBL" id="CAUJNA010000729">
    <property type="protein sequence ID" value="CAJ1380623.1"/>
    <property type="molecule type" value="Genomic_DNA"/>
</dbReference>